<dbReference type="EMBL" id="CVLB01000001">
    <property type="protein sequence ID" value="CRF32304.1"/>
    <property type="molecule type" value="Genomic_DNA"/>
</dbReference>
<protein>
    <recommendedName>
        <fullName evidence="4">DUF721 domain-containing protein</fullName>
    </recommendedName>
</protein>
<accession>A0A0G4K579</accession>
<dbReference type="OrthoDB" id="307776at2"/>
<evidence type="ECO:0000313" key="3">
    <source>
        <dbReference type="Proteomes" id="UP000043763"/>
    </source>
</evidence>
<dbReference type="AlphaFoldDB" id="A0A0G4K579"/>
<name>A0A0G4K579_9SPIR</name>
<keyword evidence="3" id="KW-1185">Reference proteome</keyword>
<dbReference type="PANTHER" id="PTHR36456:SF1">
    <property type="entry name" value="UPF0232 PROTEIN SCO3875"/>
    <property type="match status" value="1"/>
</dbReference>
<sequence>MHTIKNTLEEYSDRKLYQNINLANYIKISQKWDDIMGEVLSKICYPSFYRNAVLTVTITDSVWANEIFMNRNNIFKNIKKETNIEVVELKTRIGEVNNNNNRTIENTNNKNIKEEKELTKEHKEWIDNTIKESGIKDERMKEIFTNILKYEDNDDR</sequence>
<dbReference type="Proteomes" id="UP000043763">
    <property type="component" value="Unassembled WGS sequence"/>
</dbReference>
<keyword evidence="1" id="KW-0175">Coiled coil</keyword>
<gene>
    <name evidence="2" type="ORF">BRSU_0706</name>
</gene>
<reference evidence="3" key="1">
    <citation type="submission" date="2015-04" db="EMBL/GenBank/DDBJ databases">
        <authorList>
            <person name="Mushtaq Mamoona"/>
        </authorList>
    </citation>
    <scope>NUCLEOTIDE SEQUENCE [LARGE SCALE GENOMIC DNA]</scope>
    <source>
        <strain evidence="3">AN4859/03</strain>
    </source>
</reference>
<dbReference type="RefSeq" id="WP_048593809.1">
    <property type="nucleotide sequence ID" value="NZ_CVLB01000001.1"/>
</dbReference>
<feature type="coiled-coil region" evidence="1">
    <location>
        <begin position="79"/>
        <end position="124"/>
    </location>
</feature>
<evidence type="ECO:0000313" key="2">
    <source>
        <dbReference type="EMBL" id="CRF32304.1"/>
    </source>
</evidence>
<proteinExistence type="predicted"/>
<evidence type="ECO:0008006" key="4">
    <source>
        <dbReference type="Google" id="ProtNLM"/>
    </source>
</evidence>
<dbReference type="InterPro" id="IPR007922">
    <property type="entry name" value="DciA-like"/>
</dbReference>
<evidence type="ECO:0000256" key="1">
    <source>
        <dbReference type="SAM" id="Coils"/>
    </source>
</evidence>
<organism evidence="2 3">
    <name type="scientific">Brachyspira suanatina</name>
    <dbReference type="NCBI Taxonomy" id="381802"/>
    <lineage>
        <taxon>Bacteria</taxon>
        <taxon>Pseudomonadati</taxon>
        <taxon>Spirochaetota</taxon>
        <taxon>Spirochaetia</taxon>
        <taxon>Brachyspirales</taxon>
        <taxon>Brachyspiraceae</taxon>
        <taxon>Brachyspira</taxon>
    </lineage>
</organism>
<dbReference type="Pfam" id="PF05258">
    <property type="entry name" value="DciA"/>
    <property type="match status" value="1"/>
</dbReference>
<dbReference type="PANTHER" id="PTHR36456">
    <property type="entry name" value="UPF0232 PROTEIN SCO3875"/>
    <property type="match status" value="1"/>
</dbReference>